<gene>
    <name evidence="1" type="ORF">C8P67_103235</name>
</gene>
<organism evidence="1 2">
    <name type="scientific">Flavobacterium aquicola</name>
    <dbReference type="NCBI Taxonomy" id="1682742"/>
    <lineage>
        <taxon>Bacteria</taxon>
        <taxon>Pseudomonadati</taxon>
        <taxon>Bacteroidota</taxon>
        <taxon>Flavobacteriia</taxon>
        <taxon>Flavobacteriales</taxon>
        <taxon>Flavobacteriaceae</taxon>
        <taxon>Flavobacterium</taxon>
    </lineage>
</organism>
<name>A0A3E0EQ37_9FLAO</name>
<proteinExistence type="predicted"/>
<dbReference type="AlphaFoldDB" id="A0A3E0EQ37"/>
<dbReference type="Proteomes" id="UP000257136">
    <property type="component" value="Unassembled WGS sequence"/>
</dbReference>
<comment type="caution">
    <text evidence="1">The sequence shown here is derived from an EMBL/GenBank/DDBJ whole genome shotgun (WGS) entry which is preliminary data.</text>
</comment>
<protein>
    <submittedName>
        <fullName evidence="1">Uncharacterized protein</fullName>
    </submittedName>
</protein>
<dbReference type="RefSeq" id="WP_115811441.1">
    <property type="nucleotide sequence ID" value="NZ_QUNI01000003.1"/>
</dbReference>
<sequence>MATISEIYNWFMTGKKPTQAQFWASWGSFWNKSEPIPQSAVSNLTTVLNAKSEKTQFDAHKIDPNAHAESIGMKTDKGDYEGTSGDLDSRIAAIENPDRVLKFGTITVTGLNVDIASNAFSWVLNKQEFLTPAVFNDTLDAATTGMYRSDVVVGTQTGGYDIITGDEAATGAGATEKAPPAGTIRLGYIFLQGNTVLGSGSAPAEEKSTIIDTDRIVFDNSQNSYAKASIKLSNFKTVLKVWLDSFFKDRYVTIVDNVTTAYTLQLSDGTKNTLIRHNNASAITETIPANATVALPIGTEIKSISIGVGLRTVTPAAGVTILNHVSLTSAQNQMMRFIKTATNTWVVTGDVGFEKDIKLTNYPSTRNDGTLPTNKTFSVDSTGNLKLYSMAILPAPYIAELIPDSYLPSTTGNIQLLGEFFIPAMCLSVNLNNGNGIQITGQTINYATFVNSQKILLNVTTGSAEGSFSVTCNNGLSITKANALLIVLGTVFTPKFSDWTSQINIDVSDTGVAKIATYNSLGTAKATNITINHLKNWEVRFSFQRSPLGDVQTAYGIYEFTFNLQNSVGNNIIRHTFYVNHVAGNIYVTGATATESNSIIKQFAVPGADIDRLIAFEAKTIQIRFISGILYTYIDNTLVKTWTQTVIDDLFITVSLKQFDIKGIKYIELAT</sequence>
<evidence type="ECO:0000313" key="2">
    <source>
        <dbReference type="Proteomes" id="UP000257136"/>
    </source>
</evidence>
<accession>A0A3E0EQ37</accession>
<keyword evidence="2" id="KW-1185">Reference proteome</keyword>
<dbReference type="OrthoDB" id="1377270at2"/>
<reference evidence="1 2" key="1">
    <citation type="submission" date="2018-08" db="EMBL/GenBank/DDBJ databases">
        <title>Genomic Encyclopedia of Archaeal and Bacterial Type Strains, Phase II (KMG-II): from individual species to whole genera.</title>
        <authorList>
            <person name="Goeker M."/>
        </authorList>
    </citation>
    <scope>NUCLEOTIDE SEQUENCE [LARGE SCALE GENOMIC DNA]</scope>
    <source>
        <strain evidence="1 2">DSM 100880</strain>
    </source>
</reference>
<evidence type="ECO:0000313" key="1">
    <source>
        <dbReference type="EMBL" id="REH00259.1"/>
    </source>
</evidence>
<dbReference type="EMBL" id="QUNI01000003">
    <property type="protein sequence ID" value="REH00259.1"/>
    <property type="molecule type" value="Genomic_DNA"/>
</dbReference>